<proteinExistence type="predicted"/>
<dbReference type="Proteomes" id="UP001628156">
    <property type="component" value="Unassembled WGS sequence"/>
</dbReference>
<dbReference type="EMBL" id="BAAFRS010000089">
    <property type="protein sequence ID" value="GAB1222040.1"/>
    <property type="molecule type" value="Genomic_DNA"/>
</dbReference>
<organism evidence="1 2">
    <name type="scientific">Entamoeba nuttalli</name>
    <dbReference type="NCBI Taxonomy" id="412467"/>
    <lineage>
        <taxon>Eukaryota</taxon>
        <taxon>Amoebozoa</taxon>
        <taxon>Evosea</taxon>
        <taxon>Archamoebae</taxon>
        <taxon>Mastigamoebida</taxon>
        <taxon>Entamoebidae</taxon>
        <taxon>Entamoeba</taxon>
    </lineage>
</organism>
<gene>
    <name evidence="1" type="ORF">ENUP19_0089G0038</name>
</gene>
<keyword evidence="2" id="KW-1185">Reference proteome</keyword>
<accession>A0ABQ0DGR1</accession>
<name>A0ABQ0DGR1_9EUKA</name>
<protein>
    <submittedName>
        <fullName evidence="1">Uncharacterized protein</fullName>
    </submittedName>
</protein>
<comment type="caution">
    <text evidence="1">The sequence shown here is derived from an EMBL/GenBank/DDBJ whole genome shotgun (WGS) entry which is preliminary data.</text>
</comment>
<reference evidence="1 2" key="1">
    <citation type="journal article" date="2019" name="PLoS Negl. Trop. Dis.">
        <title>Whole genome sequencing of Entamoeba nuttalli reveals mammalian host-related molecular signatures and a novel octapeptide-repeat surface protein.</title>
        <authorList>
            <person name="Tanaka M."/>
            <person name="Makiuchi T."/>
            <person name="Komiyama T."/>
            <person name="Shiina T."/>
            <person name="Osaki K."/>
            <person name="Tachibana H."/>
        </authorList>
    </citation>
    <scope>NUCLEOTIDE SEQUENCE [LARGE SCALE GENOMIC DNA]</scope>
    <source>
        <strain evidence="1 2">P19-061405</strain>
    </source>
</reference>
<evidence type="ECO:0000313" key="2">
    <source>
        <dbReference type="Proteomes" id="UP001628156"/>
    </source>
</evidence>
<evidence type="ECO:0000313" key="1">
    <source>
        <dbReference type="EMBL" id="GAB1222040.1"/>
    </source>
</evidence>
<sequence length="276" mass="32254">MKMIIILISFYISYGYELNMYLLPHVLPEWKTDQTKIWKNWKYILDFHEIFMKEITMVYHIPDFYLNQKVNIDTISTTFYDLMSPYNMTFLTPTSNIEDIKTLLLPYLNHDITAPKRGIGLLFQKTSSGKCLGTATKEDIQKLKSIDDEFKTYENYLGMDIMDSSVLQQFDISNDLSSEFPDIRAIHFNYFNTFETSSTDDAIELAKKFHSSISIDISDIETQFFVSCPAFKKILETIIQNGVNYKFMVNRSIWVQNIGAFLSFYNTAQKCLDNLI</sequence>